<keyword evidence="8" id="KW-1185">Reference proteome</keyword>
<dbReference type="SUPFAM" id="SSF56204">
    <property type="entry name" value="Hect, E3 ligase catalytic domain"/>
    <property type="match status" value="1"/>
</dbReference>
<dbReference type="OMA" id="EKHYYFI"/>
<dbReference type="GeneID" id="114576499"/>
<feature type="domain" description="HECT" evidence="6">
    <location>
        <begin position="93"/>
        <end position="123"/>
    </location>
</feature>
<comment type="caution">
    <text evidence="5">Lacks conserved residue(s) required for the propagation of feature annotation.</text>
</comment>
<evidence type="ECO:0000256" key="4">
    <source>
        <dbReference type="ARBA" id="ARBA00022786"/>
    </source>
</evidence>
<dbReference type="PROSITE" id="PS50237">
    <property type="entry name" value="HECT"/>
    <property type="match status" value="1"/>
</dbReference>
<dbReference type="GO" id="GO:0000209">
    <property type="term" value="P:protein polyubiquitination"/>
    <property type="evidence" value="ECO:0007669"/>
    <property type="project" value="InterPro"/>
</dbReference>
<dbReference type="OrthoDB" id="8068875at2759"/>
<sequence>MRIDGFMDDEGTTEGVIQLGMSAMTTRQMSILQHIPFVVPFRDRVMLLQRIINKDRNYAQGELQNFMMGPSIDITIHRKYLYQDAFDALSEERAPNLKQRVRVRLINDQGLEEAGIDGGGLFR</sequence>
<dbReference type="InterPro" id="IPR000569">
    <property type="entry name" value="HECT_dom"/>
</dbReference>
<protein>
    <recommendedName>
        <fullName evidence="2">HECT-type E3 ubiquitin transferase</fullName>
        <ecNumber evidence="2">2.3.2.26</ecNumber>
    </recommendedName>
</protein>
<dbReference type="RefSeq" id="XP_028519047.1">
    <property type="nucleotide sequence ID" value="XM_028663246.1"/>
</dbReference>
<organism evidence="7 8">
    <name type="scientific">Exaiptasia diaphana</name>
    <name type="common">Tropical sea anemone</name>
    <name type="synonym">Aiptasia pulchella</name>
    <dbReference type="NCBI Taxonomy" id="2652724"/>
    <lineage>
        <taxon>Eukaryota</taxon>
        <taxon>Metazoa</taxon>
        <taxon>Cnidaria</taxon>
        <taxon>Anthozoa</taxon>
        <taxon>Hexacorallia</taxon>
        <taxon>Actiniaria</taxon>
        <taxon>Aiptasiidae</taxon>
        <taxon>Exaiptasia</taxon>
    </lineage>
</organism>
<evidence type="ECO:0000256" key="5">
    <source>
        <dbReference type="PROSITE-ProRule" id="PRU00104"/>
    </source>
</evidence>
<keyword evidence="3" id="KW-0808">Transferase</keyword>
<keyword evidence="4 5" id="KW-0833">Ubl conjugation pathway</keyword>
<proteinExistence type="predicted"/>
<name>A0A913YX30_EXADI</name>
<reference evidence="7" key="1">
    <citation type="submission" date="2022-11" db="UniProtKB">
        <authorList>
            <consortium name="EnsemblMetazoa"/>
        </authorList>
    </citation>
    <scope>IDENTIFICATION</scope>
</reference>
<dbReference type="PANTHER" id="PTHR45700:SF2">
    <property type="entry name" value="UBIQUITIN-PROTEIN LIGASE E3C"/>
    <property type="match status" value="1"/>
</dbReference>
<evidence type="ECO:0000256" key="1">
    <source>
        <dbReference type="ARBA" id="ARBA00000885"/>
    </source>
</evidence>
<dbReference type="AlphaFoldDB" id="A0A913YX30"/>
<dbReference type="EC" id="2.3.2.26" evidence="2"/>
<dbReference type="InterPro" id="IPR044611">
    <property type="entry name" value="E3A/B/C-like"/>
</dbReference>
<comment type="catalytic activity">
    <reaction evidence="1">
        <text>S-ubiquitinyl-[E2 ubiquitin-conjugating enzyme]-L-cysteine + [acceptor protein]-L-lysine = [E2 ubiquitin-conjugating enzyme]-L-cysteine + N(6)-ubiquitinyl-[acceptor protein]-L-lysine.</text>
        <dbReference type="EC" id="2.3.2.26"/>
    </reaction>
</comment>
<evidence type="ECO:0000256" key="3">
    <source>
        <dbReference type="ARBA" id="ARBA00022679"/>
    </source>
</evidence>
<evidence type="ECO:0000259" key="6">
    <source>
        <dbReference type="PROSITE" id="PS50237"/>
    </source>
</evidence>
<dbReference type="GO" id="GO:0006511">
    <property type="term" value="P:ubiquitin-dependent protein catabolic process"/>
    <property type="evidence" value="ECO:0007669"/>
    <property type="project" value="TreeGrafter"/>
</dbReference>
<dbReference type="PANTHER" id="PTHR45700">
    <property type="entry name" value="UBIQUITIN-PROTEIN LIGASE E3C"/>
    <property type="match status" value="1"/>
</dbReference>
<dbReference type="GO" id="GO:0061630">
    <property type="term" value="F:ubiquitin protein ligase activity"/>
    <property type="evidence" value="ECO:0007669"/>
    <property type="project" value="UniProtKB-EC"/>
</dbReference>
<dbReference type="KEGG" id="epa:114576499"/>
<evidence type="ECO:0000313" key="7">
    <source>
        <dbReference type="EnsemblMetazoa" id="XP_028519047.1"/>
    </source>
</evidence>
<dbReference type="Proteomes" id="UP000887567">
    <property type="component" value="Unplaced"/>
</dbReference>
<dbReference type="InterPro" id="IPR035983">
    <property type="entry name" value="Hect_E3_ubiquitin_ligase"/>
</dbReference>
<evidence type="ECO:0000256" key="2">
    <source>
        <dbReference type="ARBA" id="ARBA00012485"/>
    </source>
</evidence>
<evidence type="ECO:0000313" key="8">
    <source>
        <dbReference type="Proteomes" id="UP000887567"/>
    </source>
</evidence>
<accession>A0A913YX30</accession>
<dbReference type="EnsemblMetazoa" id="XM_028663246.1">
    <property type="protein sequence ID" value="XP_028519047.1"/>
    <property type="gene ID" value="LOC114576499"/>
</dbReference>
<dbReference type="Gene3D" id="3.90.1750.10">
    <property type="entry name" value="Hect, E3 ligase catalytic domains"/>
    <property type="match status" value="1"/>
</dbReference>